<dbReference type="PaxDb" id="55529-EKX45719"/>
<evidence type="ECO:0000313" key="2">
    <source>
        <dbReference type="EMBL" id="EKX45719.1"/>
    </source>
</evidence>
<dbReference type="HOGENOM" id="CLU_611718_0_0_1"/>
<feature type="region of interest" description="Disordered" evidence="1">
    <location>
        <begin position="188"/>
        <end position="213"/>
    </location>
</feature>
<organism evidence="2">
    <name type="scientific">Guillardia theta (strain CCMP2712)</name>
    <name type="common">Cryptophyte</name>
    <dbReference type="NCBI Taxonomy" id="905079"/>
    <lineage>
        <taxon>Eukaryota</taxon>
        <taxon>Cryptophyceae</taxon>
        <taxon>Pyrenomonadales</taxon>
        <taxon>Geminigeraceae</taxon>
        <taxon>Guillardia</taxon>
    </lineage>
</organism>
<evidence type="ECO:0000256" key="1">
    <source>
        <dbReference type="SAM" id="MobiDB-lite"/>
    </source>
</evidence>
<sequence>MGSRFVFVERPLDPIFEDLLSVQTIKDFDNRVMEIYSTIDVQGRNKINYNQLSDSLKRVKIEPQIRLSIDDYERIVEHLGKTKLDCLSSSEFLAAVKEEFLDFCQRHIDKAIPTVHKHDPQLTLTMAAIRMLLSEKEQRKAILDLQGSSREQDAIIQNLQQEMAQMKVQVFFASTRLATSANFSRSSKCQRTSYEPNKIGKQPAQEDDHHEDEAKYEPLKFPIRVDPDSPPEHYPYDVWECIVTGPLSDRSLINAKYLEEEDASMSGSEGVITMRLPEHEIVIQATYGKKERRGNQIQLGYTRSPLTVSNANELRLGMESLRATVPQRRKGMGGGSYRHGSALILITSLEGKVGFWQTGMFMKDPVSQLKILRVGRWSMELVWPGFNICVLNLHAGDLQLWLTQNGFYFFGGKEGCTATKTLVGGCVKVEGGSGGPRRIKPTDGKEEL</sequence>
<evidence type="ECO:0000313" key="3">
    <source>
        <dbReference type="EnsemblProtists" id="EKX45719"/>
    </source>
</evidence>
<dbReference type="KEGG" id="gtt:GUITHDRAFT_108593"/>
<dbReference type="RefSeq" id="XP_005832699.1">
    <property type="nucleotide sequence ID" value="XM_005832642.1"/>
</dbReference>
<dbReference type="Proteomes" id="UP000011087">
    <property type="component" value="Unassembled WGS sequence"/>
</dbReference>
<evidence type="ECO:0008006" key="5">
    <source>
        <dbReference type="Google" id="ProtNLM"/>
    </source>
</evidence>
<keyword evidence="4" id="KW-1185">Reference proteome</keyword>
<reference evidence="4" key="2">
    <citation type="submission" date="2012-11" db="EMBL/GenBank/DDBJ databases">
        <authorList>
            <person name="Kuo A."/>
            <person name="Curtis B.A."/>
            <person name="Tanifuji G."/>
            <person name="Burki F."/>
            <person name="Gruber A."/>
            <person name="Irimia M."/>
            <person name="Maruyama S."/>
            <person name="Arias M.C."/>
            <person name="Ball S.G."/>
            <person name="Gile G.H."/>
            <person name="Hirakawa Y."/>
            <person name="Hopkins J.F."/>
            <person name="Rensing S.A."/>
            <person name="Schmutz J."/>
            <person name="Symeonidi A."/>
            <person name="Elias M."/>
            <person name="Eveleigh R.J."/>
            <person name="Herman E.K."/>
            <person name="Klute M.J."/>
            <person name="Nakayama T."/>
            <person name="Obornik M."/>
            <person name="Reyes-Prieto A."/>
            <person name="Armbrust E.V."/>
            <person name="Aves S.J."/>
            <person name="Beiko R.G."/>
            <person name="Coutinho P."/>
            <person name="Dacks J.B."/>
            <person name="Durnford D.G."/>
            <person name="Fast N.M."/>
            <person name="Green B.R."/>
            <person name="Grisdale C."/>
            <person name="Hempe F."/>
            <person name="Henrissat B."/>
            <person name="Hoppner M.P."/>
            <person name="Ishida K.-I."/>
            <person name="Kim E."/>
            <person name="Koreny L."/>
            <person name="Kroth P.G."/>
            <person name="Liu Y."/>
            <person name="Malik S.-B."/>
            <person name="Maier U.G."/>
            <person name="McRose D."/>
            <person name="Mock T."/>
            <person name="Neilson J.A."/>
            <person name="Onodera N.T."/>
            <person name="Poole A.M."/>
            <person name="Pritham E.J."/>
            <person name="Richards T.A."/>
            <person name="Rocap G."/>
            <person name="Roy S.W."/>
            <person name="Sarai C."/>
            <person name="Schaack S."/>
            <person name="Shirato S."/>
            <person name="Slamovits C.H."/>
            <person name="Spencer D.F."/>
            <person name="Suzuki S."/>
            <person name="Worden A.Z."/>
            <person name="Zauner S."/>
            <person name="Barry K."/>
            <person name="Bell C."/>
            <person name="Bharti A.K."/>
            <person name="Crow J.A."/>
            <person name="Grimwood J."/>
            <person name="Kramer R."/>
            <person name="Lindquist E."/>
            <person name="Lucas S."/>
            <person name="Salamov A."/>
            <person name="McFadden G.I."/>
            <person name="Lane C.E."/>
            <person name="Keeling P.J."/>
            <person name="Gray M.W."/>
            <person name="Grigoriev I.V."/>
            <person name="Archibald J.M."/>
        </authorList>
    </citation>
    <scope>NUCLEOTIDE SEQUENCE</scope>
    <source>
        <strain evidence="4">CCMP2712</strain>
    </source>
</reference>
<reference evidence="2 4" key="1">
    <citation type="journal article" date="2012" name="Nature">
        <title>Algal genomes reveal evolutionary mosaicism and the fate of nucleomorphs.</title>
        <authorList>
            <consortium name="DOE Joint Genome Institute"/>
            <person name="Curtis B.A."/>
            <person name="Tanifuji G."/>
            <person name="Burki F."/>
            <person name="Gruber A."/>
            <person name="Irimia M."/>
            <person name="Maruyama S."/>
            <person name="Arias M.C."/>
            <person name="Ball S.G."/>
            <person name="Gile G.H."/>
            <person name="Hirakawa Y."/>
            <person name="Hopkins J.F."/>
            <person name="Kuo A."/>
            <person name="Rensing S.A."/>
            <person name="Schmutz J."/>
            <person name="Symeonidi A."/>
            <person name="Elias M."/>
            <person name="Eveleigh R.J."/>
            <person name="Herman E.K."/>
            <person name="Klute M.J."/>
            <person name="Nakayama T."/>
            <person name="Obornik M."/>
            <person name="Reyes-Prieto A."/>
            <person name="Armbrust E.V."/>
            <person name="Aves S.J."/>
            <person name="Beiko R.G."/>
            <person name="Coutinho P."/>
            <person name="Dacks J.B."/>
            <person name="Durnford D.G."/>
            <person name="Fast N.M."/>
            <person name="Green B.R."/>
            <person name="Grisdale C.J."/>
            <person name="Hempel F."/>
            <person name="Henrissat B."/>
            <person name="Hoppner M.P."/>
            <person name="Ishida K."/>
            <person name="Kim E."/>
            <person name="Koreny L."/>
            <person name="Kroth P.G."/>
            <person name="Liu Y."/>
            <person name="Malik S.B."/>
            <person name="Maier U.G."/>
            <person name="McRose D."/>
            <person name="Mock T."/>
            <person name="Neilson J.A."/>
            <person name="Onodera N.T."/>
            <person name="Poole A.M."/>
            <person name="Pritham E.J."/>
            <person name="Richards T.A."/>
            <person name="Rocap G."/>
            <person name="Roy S.W."/>
            <person name="Sarai C."/>
            <person name="Schaack S."/>
            <person name="Shirato S."/>
            <person name="Slamovits C.H."/>
            <person name="Spencer D.F."/>
            <person name="Suzuki S."/>
            <person name="Worden A.Z."/>
            <person name="Zauner S."/>
            <person name="Barry K."/>
            <person name="Bell C."/>
            <person name="Bharti A.K."/>
            <person name="Crow J.A."/>
            <person name="Grimwood J."/>
            <person name="Kramer R."/>
            <person name="Lindquist E."/>
            <person name="Lucas S."/>
            <person name="Salamov A."/>
            <person name="McFadden G.I."/>
            <person name="Lane C.E."/>
            <person name="Keeling P.J."/>
            <person name="Gray M.W."/>
            <person name="Grigoriev I.V."/>
            <person name="Archibald J.M."/>
        </authorList>
    </citation>
    <scope>NUCLEOTIDE SEQUENCE</scope>
    <source>
        <strain evidence="2 4">CCMP2712</strain>
    </source>
</reference>
<dbReference type="AlphaFoldDB" id="L1JC81"/>
<dbReference type="EnsemblProtists" id="EKX45719">
    <property type="protein sequence ID" value="EKX45719"/>
    <property type="gene ID" value="GUITHDRAFT_108593"/>
</dbReference>
<accession>L1JC81</accession>
<dbReference type="SUPFAM" id="SSF47473">
    <property type="entry name" value="EF-hand"/>
    <property type="match status" value="1"/>
</dbReference>
<evidence type="ECO:0000313" key="4">
    <source>
        <dbReference type="Proteomes" id="UP000011087"/>
    </source>
</evidence>
<proteinExistence type="predicted"/>
<gene>
    <name evidence="2" type="ORF">GUITHDRAFT_108593</name>
</gene>
<dbReference type="InterPro" id="IPR011992">
    <property type="entry name" value="EF-hand-dom_pair"/>
</dbReference>
<dbReference type="EMBL" id="JH992998">
    <property type="protein sequence ID" value="EKX45719.1"/>
    <property type="molecule type" value="Genomic_DNA"/>
</dbReference>
<feature type="compositionally biased region" description="Basic and acidic residues" evidence="1">
    <location>
        <begin position="204"/>
        <end position="213"/>
    </location>
</feature>
<dbReference type="GeneID" id="17302386"/>
<protein>
    <recommendedName>
        <fullName evidence="5">EF-hand domain-containing protein</fullName>
    </recommendedName>
</protein>
<reference evidence="3" key="3">
    <citation type="submission" date="2015-06" db="UniProtKB">
        <authorList>
            <consortium name="EnsemblProtists"/>
        </authorList>
    </citation>
    <scope>IDENTIFICATION</scope>
</reference>
<name>L1JC81_GUITC</name>